<name>A0ABR1AYR7_POLSC</name>
<dbReference type="Proteomes" id="UP001359485">
    <property type="component" value="Unassembled WGS sequence"/>
</dbReference>
<dbReference type="EMBL" id="JAWJWF010000007">
    <property type="protein sequence ID" value="KAK6630723.1"/>
    <property type="molecule type" value="Genomic_DNA"/>
</dbReference>
<keyword evidence="3" id="KW-1185">Reference proteome</keyword>
<sequence length="144" mass="16230">METYTLTFLVRSPSERVRLKKKRHGLWFVASQWKKGRQNKKRKKGSKDHSRWESGGVSRPSLIPRGTTRKDFPRLLLLLASKGIGIGFLVPEVVSKGASDTPKSYVCDLSERRQVAATLGVLAISRSMSLPQRNSSSCLYRKRG</sequence>
<gene>
    <name evidence="2" type="ORF">RUM44_002892</name>
</gene>
<organism evidence="2 3">
    <name type="scientific">Polyplax serrata</name>
    <name type="common">Common mouse louse</name>
    <dbReference type="NCBI Taxonomy" id="468196"/>
    <lineage>
        <taxon>Eukaryota</taxon>
        <taxon>Metazoa</taxon>
        <taxon>Ecdysozoa</taxon>
        <taxon>Arthropoda</taxon>
        <taxon>Hexapoda</taxon>
        <taxon>Insecta</taxon>
        <taxon>Pterygota</taxon>
        <taxon>Neoptera</taxon>
        <taxon>Paraneoptera</taxon>
        <taxon>Psocodea</taxon>
        <taxon>Troctomorpha</taxon>
        <taxon>Phthiraptera</taxon>
        <taxon>Anoplura</taxon>
        <taxon>Polyplacidae</taxon>
        <taxon>Polyplax</taxon>
    </lineage>
</organism>
<evidence type="ECO:0000313" key="3">
    <source>
        <dbReference type="Proteomes" id="UP001359485"/>
    </source>
</evidence>
<accession>A0ABR1AYR7</accession>
<feature type="compositionally biased region" description="Basic residues" evidence="1">
    <location>
        <begin position="34"/>
        <end position="46"/>
    </location>
</feature>
<evidence type="ECO:0000313" key="2">
    <source>
        <dbReference type="EMBL" id="KAK6630723.1"/>
    </source>
</evidence>
<evidence type="ECO:0000256" key="1">
    <source>
        <dbReference type="SAM" id="MobiDB-lite"/>
    </source>
</evidence>
<reference evidence="2 3" key="1">
    <citation type="submission" date="2023-09" db="EMBL/GenBank/DDBJ databases">
        <title>Genomes of two closely related lineages of the louse Polyplax serrata with different host specificities.</title>
        <authorList>
            <person name="Martinu J."/>
            <person name="Tarabai H."/>
            <person name="Stefka J."/>
            <person name="Hypsa V."/>
        </authorList>
    </citation>
    <scope>NUCLEOTIDE SEQUENCE [LARGE SCALE GENOMIC DNA]</scope>
    <source>
        <strain evidence="2">98ZLc_SE</strain>
    </source>
</reference>
<comment type="caution">
    <text evidence="2">The sequence shown here is derived from an EMBL/GenBank/DDBJ whole genome shotgun (WGS) entry which is preliminary data.</text>
</comment>
<feature type="region of interest" description="Disordered" evidence="1">
    <location>
        <begin position="33"/>
        <end position="67"/>
    </location>
</feature>
<protein>
    <submittedName>
        <fullName evidence="2">Uncharacterized protein</fullName>
    </submittedName>
</protein>
<proteinExistence type="predicted"/>